<dbReference type="PANTHER" id="PTHR31685">
    <property type="entry name" value="INTEGRAL MEMBRANE PROTEIN (AFU_ORTHOLOGUE AFUA_6G12730)-RELATED"/>
    <property type="match status" value="1"/>
</dbReference>
<dbReference type="Pfam" id="PF10348">
    <property type="entry name" value="DUF2427"/>
    <property type="match status" value="1"/>
</dbReference>
<reference evidence="6 7" key="1">
    <citation type="journal article" date="2019" name="Nat. Ecol. Evol.">
        <title>Megaphylogeny resolves global patterns of mushroom evolution.</title>
        <authorList>
            <person name="Varga T."/>
            <person name="Krizsan K."/>
            <person name="Foldi C."/>
            <person name="Dima B."/>
            <person name="Sanchez-Garcia M."/>
            <person name="Sanchez-Ramirez S."/>
            <person name="Szollosi G.J."/>
            <person name="Szarkandi J.G."/>
            <person name="Papp V."/>
            <person name="Albert L."/>
            <person name="Andreopoulos W."/>
            <person name="Angelini C."/>
            <person name="Antonin V."/>
            <person name="Barry K.W."/>
            <person name="Bougher N.L."/>
            <person name="Buchanan P."/>
            <person name="Buyck B."/>
            <person name="Bense V."/>
            <person name="Catcheside P."/>
            <person name="Chovatia M."/>
            <person name="Cooper J."/>
            <person name="Damon W."/>
            <person name="Desjardin D."/>
            <person name="Finy P."/>
            <person name="Geml J."/>
            <person name="Haridas S."/>
            <person name="Hughes K."/>
            <person name="Justo A."/>
            <person name="Karasinski D."/>
            <person name="Kautmanova I."/>
            <person name="Kiss B."/>
            <person name="Kocsube S."/>
            <person name="Kotiranta H."/>
            <person name="LaButti K.M."/>
            <person name="Lechner B.E."/>
            <person name="Liimatainen K."/>
            <person name="Lipzen A."/>
            <person name="Lukacs Z."/>
            <person name="Mihaltcheva S."/>
            <person name="Morgado L.N."/>
            <person name="Niskanen T."/>
            <person name="Noordeloos M.E."/>
            <person name="Ohm R.A."/>
            <person name="Ortiz-Santana B."/>
            <person name="Ovrebo C."/>
            <person name="Racz N."/>
            <person name="Riley R."/>
            <person name="Savchenko A."/>
            <person name="Shiryaev A."/>
            <person name="Soop K."/>
            <person name="Spirin V."/>
            <person name="Szebenyi C."/>
            <person name="Tomsovsky M."/>
            <person name="Tulloss R.E."/>
            <person name="Uehling J."/>
            <person name="Grigoriev I.V."/>
            <person name="Vagvolgyi C."/>
            <person name="Papp T."/>
            <person name="Martin F.M."/>
            <person name="Miettinen O."/>
            <person name="Hibbett D.S."/>
            <person name="Nagy L.G."/>
        </authorList>
    </citation>
    <scope>NUCLEOTIDE SEQUENCE [LARGE SCALE GENOMIC DNA]</scope>
    <source>
        <strain evidence="6 7">CBS 166.37</strain>
    </source>
</reference>
<feature type="transmembrane region" description="Helical" evidence="2">
    <location>
        <begin position="136"/>
        <end position="156"/>
    </location>
</feature>
<keyword evidence="3" id="KW-0732">Signal</keyword>
<organism evidence="6 7">
    <name type="scientific">Crucibulum laeve</name>
    <dbReference type="NCBI Taxonomy" id="68775"/>
    <lineage>
        <taxon>Eukaryota</taxon>
        <taxon>Fungi</taxon>
        <taxon>Dikarya</taxon>
        <taxon>Basidiomycota</taxon>
        <taxon>Agaricomycotina</taxon>
        <taxon>Agaricomycetes</taxon>
        <taxon>Agaricomycetidae</taxon>
        <taxon>Agaricales</taxon>
        <taxon>Agaricineae</taxon>
        <taxon>Nidulariaceae</taxon>
        <taxon>Crucibulum</taxon>
    </lineage>
</organism>
<name>A0A5C3MEZ8_9AGAR</name>
<evidence type="ECO:0000313" key="6">
    <source>
        <dbReference type="EMBL" id="TFK39751.1"/>
    </source>
</evidence>
<accession>A0A5C3MEZ8</accession>
<keyword evidence="2" id="KW-0472">Membrane</keyword>
<dbReference type="CDD" id="cd08760">
    <property type="entry name" value="Cyt_b561_FRRS1_like"/>
    <property type="match status" value="1"/>
</dbReference>
<feature type="region of interest" description="Disordered" evidence="1">
    <location>
        <begin position="323"/>
        <end position="347"/>
    </location>
</feature>
<evidence type="ECO:0000259" key="5">
    <source>
        <dbReference type="Pfam" id="PF10355"/>
    </source>
</evidence>
<dbReference type="STRING" id="68775.A0A5C3MEZ8"/>
<keyword evidence="2" id="KW-1133">Transmembrane helix</keyword>
<dbReference type="InterPro" id="IPR018825">
    <property type="entry name" value="DUF2427"/>
</dbReference>
<keyword evidence="2" id="KW-0812">Transmembrane</keyword>
<dbReference type="EMBL" id="ML213598">
    <property type="protein sequence ID" value="TFK39751.1"/>
    <property type="molecule type" value="Genomic_DNA"/>
</dbReference>
<keyword evidence="7" id="KW-1185">Reference proteome</keyword>
<evidence type="ECO:0000256" key="3">
    <source>
        <dbReference type="SAM" id="SignalP"/>
    </source>
</evidence>
<evidence type="ECO:0000313" key="7">
    <source>
        <dbReference type="Proteomes" id="UP000308652"/>
    </source>
</evidence>
<dbReference type="PANTHER" id="PTHR31685:SF2">
    <property type="entry name" value="PROTEIN YTP1"/>
    <property type="match status" value="1"/>
</dbReference>
<proteinExistence type="predicted"/>
<feature type="transmembrane region" description="Helical" evidence="2">
    <location>
        <begin position="176"/>
        <end position="199"/>
    </location>
</feature>
<feature type="transmembrane region" description="Helical" evidence="2">
    <location>
        <begin position="102"/>
        <end position="124"/>
    </location>
</feature>
<feature type="chain" id="PRO_5022763758" description="Protein YTP1-like C-terminal domain-containing protein" evidence="3">
    <location>
        <begin position="24"/>
        <end position="467"/>
    </location>
</feature>
<feature type="domain" description="Protein YTP1-like C-terminal" evidence="5">
    <location>
        <begin position="152"/>
        <end position="414"/>
    </location>
</feature>
<feature type="transmembrane region" description="Helical" evidence="2">
    <location>
        <begin position="355"/>
        <end position="372"/>
    </location>
</feature>
<feature type="transmembrane region" description="Helical" evidence="2">
    <location>
        <begin position="42"/>
        <end position="66"/>
    </location>
</feature>
<dbReference type="OrthoDB" id="4137487at2759"/>
<feature type="transmembrane region" description="Helical" evidence="2">
    <location>
        <begin position="73"/>
        <end position="90"/>
    </location>
</feature>
<dbReference type="InterPro" id="IPR018827">
    <property type="entry name" value="YTP1_C"/>
</dbReference>
<feature type="signal peptide" evidence="3">
    <location>
        <begin position="1"/>
        <end position="23"/>
    </location>
</feature>
<evidence type="ECO:0008006" key="8">
    <source>
        <dbReference type="Google" id="ProtNLM"/>
    </source>
</evidence>
<feature type="domain" description="DUF2427" evidence="4">
    <location>
        <begin position="29"/>
        <end position="127"/>
    </location>
</feature>
<protein>
    <recommendedName>
        <fullName evidence="8">Protein YTP1-like C-terminal domain-containing protein</fullName>
    </recommendedName>
</protein>
<feature type="transmembrane region" description="Helical" evidence="2">
    <location>
        <begin position="392"/>
        <end position="411"/>
    </location>
</feature>
<dbReference type="AlphaFoldDB" id="A0A5C3MEZ8"/>
<evidence type="ECO:0000256" key="1">
    <source>
        <dbReference type="SAM" id="MobiDB-lite"/>
    </source>
</evidence>
<dbReference type="Proteomes" id="UP000308652">
    <property type="component" value="Unassembled WGS sequence"/>
</dbReference>
<evidence type="ECO:0000256" key="2">
    <source>
        <dbReference type="SAM" id="Phobius"/>
    </source>
</evidence>
<evidence type="ECO:0000259" key="4">
    <source>
        <dbReference type="Pfam" id="PF10348"/>
    </source>
</evidence>
<sequence>MPVLLSSRLYLLLTLALSTVVLGHKHHDQLSEEQATAPVDAILWIHIFLQAAVWGILFPIGMVLGITRSRWHVPLQATGFALTFGGYILGHSHKGRQFLPSIHGTFASILFIPIIAQLVLGIYLKLHIHEKSIRPYAVILHGIVGKLYPIIGWTQMLFGVLTFRGYCRGGHLGQCLAHYIMGSGFIGYAVTMAIILLVGEAWVRRSGRSPEWWDSWVIMAWGVVNTFTEHHGGDWSVKDMQHTILGVLWWAGGILGIFLSRNNQRNVVPGVIIILTGWAMSEHAQALMLSTKVHGTFGHTLMLAGLTRIIEVCFFTPQFTSEAADDDNRSEHTLADSPVPVPREPSPGKAAASRAFRHIPPFLLVSAGILFMSATDEELRYVNENDMDHVTYILIMFSISFLLYAFIVYLIHLYSTTGRNAPTAAINNTNIEMSSGSKWYARVPNTDGTVPNHVIGDDDDDEPLARR</sequence>
<dbReference type="Pfam" id="PF10355">
    <property type="entry name" value="Ytp1"/>
    <property type="match status" value="1"/>
</dbReference>
<gene>
    <name evidence="6" type="ORF">BDQ12DRAFT_681155</name>
</gene>